<evidence type="ECO:0000256" key="2">
    <source>
        <dbReference type="ARBA" id="ARBA00023015"/>
    </source>
</evidence>
<accession>A0A671R803</accession>
<comment type="similarity">
    <text evidence="1">Belongs to the bZIP family. NFIL3 subfamily.</text>
</comment>
<dbReference type="InterPro" id="IPR046347">
    <property type="entry name" value="bZIP_sf"/>
</dbReference>
<dbReference type="PANTHER" id="PTHR15284">
    <property type="entry name" value="NUCLEAR FACTOR INTERLEUKIN-3-REGULATED PROTEIN"/>
    <property type="match status" value="1"/>
</dbReference>
<evidence type="ECO:0000313" key="8">
    <source>
        <dbReference type="Proteomes" id="UP000472260"/>
    </source>
</evidence>
<evidence type="ECO:0000313" key="7">
    <source>
        <dbReference type="Ensembl" id="ENSSANP00000079430.1"/>
    </source>
</evidence>
<dbReference type="GO" id="GO:0003700">
    <property type="term" value="F:DNA-binding transcription factor activity"/>
    <property type="evidence" value="ECO:0007669"/>
    <property type="project" value="InterPro"/>
</dbReference>
<protein>
    <submittedName>
        <fullName evidence="7">Uncharacterized LOC107678196</fullName>
    </submittedName>
</protein>
<dbReference type="InterPro" id="IPR047229">
    <property type="entry name" value="NFIL3-like"/>
</dbReference>
<dbReference type="PROSITE" id="PS00036">
    <property type="entry name" value="BZIP_BASIC"/>
    <property type="match status" value="1"/>
</dbReference>
<evidence type="ECO:0000259" key="6">
    <source>
        <dbReference type="PROSITE" id="PS50217"/>
    </source>
</evidence>
<keyword evidence="4" id="KW-0804">Transcription</keyword>
<dbReference type="Gene3D" id="1.20.5.170">
    <property type="match status" value="1"/>
</dbReference>
<dbReference type="GO" id="GO:0007623">
    <property type="term" value="P:circadian rhythm"/>
    <property type="evidence" value="ECO:0007669"/>
    <property type="project" value="TreeGrafter"/>
</dbReference>
<gene>
    <name evidence="7" type="primary">nfil3-3</name>
</gene>
<dbReference type="GO" id="GO:0005634">
    <property type="term" value="C:nucleus"/>
    <property type="evidence" value="ECO:0007669"/>
    <property type="project" value="TreeGrafter"/>
</dbReference>
<dbReference type="PROSITE" id="PS50217">
    <property type="entry name" value="BZIP"/>
    <property type="match status" value="1"/>
</dbReference>
<dbReference type="Ensembl" id="ENSSANT00000084415.1">
    <property type="protein sequence ID" value="ENSSANP00000079430.1"/>
    <property type="gene ID" value="ENSSANG00000039527.1"/>
</dbReference>
<dbReference type="Pfam" id="PF07716">
    <property type="entry name" value="bZIP_2"/>
    <property type="match status" value="1"/>
</dbReference>
<evidence type="ECO:0000256" key="5">
    <source>
        <dbReference type="ARBA" id="ARBA00023242"/>
    </source>
</evidence>
<dbReference type="FunFam" id="1.20.5.170:FF:000025">
    <property type="entry name" value="nuclear factor interleukin-3-regulated protein-like"/>
    <property type="match status" value="1"/>
</dbReference>
<name>A0A671R803_9TELE</name>
<evidence type="ECO:0000256" key="3">
    <source>
        <dbReference type="ARBA" id="ARBA00023125"/>
    </source>
</evidence>
<dbReference type="CTD" id="799271"/>
<dbReference type="CDD" id="cd14694">
    <property type="entry name" value="bZIP_NFIL3"/>
    <property type="match status" value="1"/>
</dbReference>
<keyword evidence="5" id="KW-0539">Nucleus</keyword>
<dbReference type="InterPro" id="IPR004827">
    <property type="entry name" value="bZIP"/>
</dbReference>
<dbReference type="PANTHER" id="PTHR15284:SF6">
    <property type="entry name" value="HYPOTHETICAL LOC799271-RELATED"/>
    <property type="match status" value="1"/>
</dbReference>
<dbReference type="SMART" id="SM00338">
    <property type="entry name" value="BRLZ"/>
    <property type="match status" value="1"/>
</dbReference>
<sequence length="324" mass="35622">MLAEQRVVYPQEITDPVSQDGTMSFTEETVSILTSSCMLARSFLIHPRGLKDQESSGTDSRITLRGKRECIPAGKKDQGYWDKRKKNNEAARRSREKRCINDKVVESNVLALLEDNARLKAELLALKFKFGLIKDPTDSPAQICSFVPHNQTSPAIPYNVHALSIPQHGGPDGAQNFGFFMPGGSSIGSPELSDYAGGEHIRKFPGEQPSGITAVDTNSLGWQANNIKGLPHKLRFKTPCGIEGADAEVLLPVENTSQSQSTEALWRSQTHTMPSACSTALQNNPSIHRHIESHSAIRFQISALTEEVAQLKKLLSQHQLSKVN</sequence>
<reference evidence="7" key="1">
    <citation type="submission" date="2025-08" db="UniProtKB">
        <authorList>
            <consortium name="Ensembl"/>
        </authorList>
    </citation>
    <scope>IDENTIFICATION</scope>
</reference>
<dbReference type="GeneID" id="107678196"/>
<keyword evidence="2" id="KW-0805">Transcription regulation</keyword>
<dbReference type="KEGG" id="sanh:107678196"/>
<reference evidence="7" key="2">
    <citation type="submission" date="2025-09" db="UniProtKB">
        <authorList>
            <consortium name="Ensembl"/>
        </authorList>
    </citation>
    <scope>IDENTIFICATION</scope>
</reference>
<dbReference type="GO" id="GO:0003677">
    <property type="term" value="F:DNA binding"/>
    <property type="evidence" value="ECO:0007669"/>
    <property type="project" value="UniProtKB-KW"/>
</dbReference>
<dbReference type="InterPro" id="IPR047106">
    <property type="entry name" value="NFIL3-like_bZIP"/>
</dbReference>
<organism evidence="7 8">
    <name type="scientific">Sinocyclocheilus anshuiensis</name>
    <dbReference type="NCBI Taxonomy" id="1608454"/>
    <lineage>
        <taxon>Eukaryota</taxon>
        <taxon>Metazoa</taxon>
        <taxon>Chordata</taxon>
        <taxon>Craniata</taxon>
        <taxon>Vertebrata</taxon>
        <taxon>Euteleostomi</taxon>
        <taxon>Actinopterygii</taxon>
        <taxon>Neopterygii</taxon>
        <taxon>Teleostei</taxon>
        <taxon>Ostariophysi</taxon>
        <taxon>Cypriniformes</taxon>
        <taxon>Cyprinidae</taxon>
        <taxon>Cyprininae</taxon>
        <taxon>Sinocyclocheilus</taxon>
    </lineage>
</organism>
<proteinExistence type="inferred from homology"/>
<dbReference type="SUPFAM" id="SSF57959">
    <property type="entry name" value="Leucine zipper domain"/>
    <property type="match status" value="1"/>
</dbReference>
<evidence type="ECO:0000256" key="4">
    <source>
        <dbReference type="ARBA" id="ARBA00023163"/>
    </source>
</evidence>
<keyword evidence="8" id="KW-1185">Reference proteome</keyword>
<dbReference type="Proteomes" id="UP000472260">
    <property type="component" value="Unassembled WGS sequence"/>
</dbReference>
<dbReference type="RefSeq" id="XP_016328875.1">
    <property type="nucleotide sequence ID" value="XM_016473389.1"/>
</dbReference>
<keyword evidence="3" id="KW-0238">DNA-binding</keyword>
<feature type="domain" description="BZIP" evidence="6">
    <location>
        <begin position="77"/>
        <end position="127"/>
    </location>
</feature>
<evidence type="ECO:0000256" key="1">
    <source>
        <dbReference type="ARBA" id="ARBA00006079"/>
    </source>
</evidence>
<dbReference type="AlphaFoldDB" id="A0A671R803"/>
<dbReference type="OrthoDB" id="6151507at2759"/>